<dbReference type="EMBL" id="JAKEKT020000002">
    <property type="protein sequence ID" value="KAL1651365.1"/>
    <property type="molecule type" value="Genomic_DNA"/>
</dbReference>
<evidence type="ECO:0000256" key="4">
    <source>
        <dbReference type="PROSITE-ProRule" id="PRU01343"/>
    </source>
</evidence>
<evidence type="ECO:0000256" key="3">
    <source>
        <dbReference type="ARBA" id="ARBA00022833"/>
    </source>
</evidence>
<feature type="compositionally biased region" description="Gly residues" evidence="6">
    <location>
        <begin position="22"/>
        <end position="36"/>
    </location>
</feature>
<dbReference type="Proteomes" id="UP001521184">
    <property type="component" value="Unassembled WGS sequence"/>
</dbReference>
<evidence type="ECO:0000259" key="7">
    <source>
        <dbReference type="PROSITE" id="PS51999"/>
    </source>
</evidence>
<sequence>MSATTTPSFSRHASSSHYTPRGGRGGGGGRRGGTRGGAANSGTPRGRFEHNTWYCDCREGEKNLLLPAERFRVKKEGPNKGRWFYVCQRKPGDERRCGFFLWEEDAKARMEGAVLAAGRSEEEGQPQRGPQKQLAGGGGDVGGVSGLGVGKAAGGGGAATTGGAAAKRKWQEEVDGEASTTEDEDDEDEYGWGKDVGVEDAIGRAVDAVSTPSRKVLKRNEGATPGGCGAMVMTPVSQRGNGGAKATPKSVRISATTPPTGGGGGDDDAGDALVPDVLEVLNENGVNLDKETCEALQKVLKSHTLRTQGLARGRDISRLAVRERNAKIGELQARVTALEAELETQKAVIANLNWQKETGQFD</sequence>
<evidence type="ECO:0000313" key="9">
    <source>
        <dbReference type="Proteomes" id="UP001521184"/>
    </source>
</evidence>
<gene>
    <name evidence="8" type="ORF">SLS58_000705</name>
</gene>
<evidence type="ECO:0000256" key="6">
    <source>
        <dbReference type="SAM" id="MobiDB-lite"/>
    </source>
</evidence>
<feature type="region of interest" description="Disordered" evidence="6">
    <location>
        <begin position="238"/>
        <end position="267"/>
    </location>
</feature>
<reference evidence="8 9" key="1">
    <citation type="journal article" date="2023" name="Plant Dis.">
        <title>First Report of Diplodia intermedia Causing Canker and Dieback Diseases on Apple Trees in Canada.</title>
        <authorList>
            <person name="Ellouze W."/>
            <person name="Ilyukhin E."/>
            <person name="Sulman M."/>
            <person name="Ali S."/>
        </authorList>
    </citation>
    <scope>NUCLEOTIDE SEQUENCE [LARGE SCALE GENOMIC DNA]</scope>
    <source>
        <strain evidence="8 9">M45-28</strain>
    </source>
</reference>
<name>A0ABR3U4Y9_9PEZI</name>
<keyword evidence="5" id="KW-0175">Coiled coil</keyword>
<keyword evidence="1" id="KW-0479">Metal-binding</keyword>
<organism evidence="8 9">
    <name type="scientific">Diplodia intermedia</name>
    <dbReference type="NCBI Taxonomy" id="856260"/>
    <lineage>
        <taxon>Eukaryota</taxon>
        <taxon>Fungi</taxon>
        <taxon>Dikarya</taxon>
        <taxon>Ascomycota</taxon>
        <taxon>Pezizomycotina</taxon>
        <taxon>Dothideomycetes</taxon>
        <taxon>Dothideomycetes incertae sedis</taxon>
        <taxon>Botryosphaeriales</taxon>
        <taxon>Botryosphaeriaceae</taxon>
        <taxon>Diplodia</taxon>
    </lineage>
</organism>
<dbReference type="PROSITE" id="PS51999">
    <property type="entry name" value="ZF_GRF"/>
    <property type="match status" value="1"/>
</dbReference>
<evidence type="ECO:0000256" key="1">
    <source>
        <dbReference type="ARBA" id="ARBA00022723"/>
    </source>
</evidence>
<evidence type="ECO:0000256" key="2">
    <source>
        <dbReference type="ARBA" id="ARBA00022771"/>
    </source>
</evidence>
<feature type="region of interest" description="Disordered" evidence="6">
    <location>
        <begin position="1"/>
        <end position="49"/>
    </location>
</feature>
<feature type="coiled-coil region" evidence="5">
    <location>
        <begin position="321"/>
        <end position="355"/>
    </location>
</feature>
<dbReference type="Pfam" id="PF06839">
    <property type="entry name" value="Zn_ribbon_GRF"/>
    <property type="match status" value="1"/>
</dbReference>
<proteinExistence type="predicted"/>
<dbReference type="InterPro" id="IPR010666">
    <property type="entry name" value="Znf_GRF"/>
</dbReference>
<evidence type="ECO:0000256" key="5">
    <source>
        <dbReference type="SAM" id="Coils"/>
    </source>
</evidence>
<feature type="compositionally biased region" description="Acidic residues" evidence="6">
    <location>
        <begin position="173"/>
        <end position="190"/>
    </location>
</feature>
<comment type="caution">
    <text evidence="8">The sequence shown here is derived from an EMBL/GenBank/DDBJ whole genome shotgun (WGS) entry which is preliminary data.</text>
</comment>
<feature type="region of interest" description="Disordered" evidence="6">
    <location>
        <begin position="117"/>
        <end position="193"/>
    </location>
</feature>
<evidence type="ECO:0000313" key="8">
    <source>
        <dbReference type="EMBL" id="KAL1651365.1"/>
    </source>
</evidence>
<feature type="domain" description="GRF-type" evidence="7">
    <location>
        <begin position="57"/>
        <end position="106"/>
    </location>
</feature>
<keyword evidence="9" id="KW-1185">Reference proteome</keyword>
<keyword evidence="2 4" id="KW-0863">Zinc-finger</keyword>
<feature type="compositionally biased region" description="Polar residues" evidence="6">
    <location>
        <begin position="1"/>
        <end position="18"/>
    </location>
</feature>
<protein>
    <recommendedName>
        <fullName evidence="7">GRF-type domain-containing protein</fullName>
    </recommendedName>
</protein>
<feature type="compositionally biased region" description="Gly residues" evidence="6">
    <location>
        <begin position="135"/>
        <end position="160"/>
    </location>
</feature>
<keyword evidence="3" id="KW-0862">Zinc</keyword>
<accession>A0ABR3U4Y9</accession>